<evidence type="ECO:0000256" key="2">
    <source>
        <dbReference type="ARBA" id="ARBA00007230"/>
    </source>
</evidence>
<proteinExistence type="inferred from homology"/>
<evidence type="ECO:0000256" key="5">
    <source>
        <dbReference type="ARBA" id="ARBA00023136"/>
    </source>
</evidence>
<evidence type="ECO:0000256" key="1">
    <source>
        <dbReference type="ARBA" id="ARBA00004141"/>
    </source>
</evidence>
<feature type="transmembrane region" description="Helical" evidence="6">
    <location>
        <begin position="92"/>
        <end position="112"/>
    </location>
</feature>
<dbReference type="Proteomes" id="UP001159042">
    <property type="component" value="Unassembled WGS sequence"/>
</dbReference>
<dbReference type="InterPro" id="IPR008521">
    <property type="entry name" value="Mg_trans_NIPA"/>
</dbReference>
<feature type="transmembrane region" description="Helical" evidence="6">
    <location>
        <begin position="225"/>
        <end position="245"/>
    </location>
</feature>
<feature type="transmembrane region" description="Helical" evidence="6">
    <location>
        <begin position="159"/>
        <end position="179"/>
    </location>
</feature>
<comment type="similarity">
    <text evidence="2">Belongs to the NIPA family.</text>
</comment>
<keyword evidence="5 6" id="KW-0472">Membrane</keyword>
<dbReference type="EMBL" id="JANEYG010000031">
    <property type="protein sequence ID" value="KAJ8917685.1"/>
    <property type="molecule type" value="Genomic_DNA"/>
</dbReference>
<feature type="transmembrane region" description="Helical" evidence="6">
    <location>
        <begin position="118"/>
        <end position="138"/>
    </location>
</feature>
<keyword evidence="8" id="KW-1185">Reference proteome</keyword>
<keyword evidence="4 6" id="KW-1133">Transmembrane helix</keyword>
<feature type="transmembrane region" description="Helical" evidence="6">
    <location>
        <begin position="18"/>
        <end position="38"/>
    </location>
</feature>
<dbReference type="PANTHER" id="PTHR12570">
    <property type="match status" value="1"/>
</dbReference>
<evidence type="ECO:0000256" key="4">
    <source>
        <dbReference type="ARBA" id="ARBA00022989"/>
    </source>
</evidence>
<dbReference type="GO" id="GO:0015095">
    <property type="term" value="F:magnesium ion transmembrane transporter activity"/>
    <property type="evidence" value="ECO:0007669"/>
    <property type="project" value="InterPro"/>
</dbReference>
<feature type="transmembrane region" description="Helical" evidence="6">
    <location>
        <begin position="257"/>
        <end position="277"/>
    </location>
</feature>
<dbReference type="Pfam" id="PF05653">
    <property type="entry name" value="Mg_trans_NIPA"/>
    <property type="match status" value="1"/>
</dbReference>
<feature type="transmembrane region" description="Helical" evidence="6">
    <location>
        <begin position="185"/>
        <end position="204"/>
    </location>
</feature>
<sequence length="327" mass="35990">MESSTEVLQKKMFKQSEFYVGLSLALSSSVFIGSSFIIKKLSLMRLSLKGSLRAGAGGFGYLKDWMWWLGFLTMAIGELANFGAYAFAPASLVTPLGALSVLVSAILASKFLKENLNIPGKLGCVLCIVGSTVMVIHAPKEEQMESMDEFVNKFRDPTFLNYILMVITVVFAILVYIGPRYGNRYVIVYVTLCSAIGSVTVMACKGLGLAIKDILYSSSVKSTTIWILLGLILTIAVCICVQMSYLNRVLDLFNTNVVTPIYYVIFTTMVITASAILFKEWQTMESQDIVGATCGFLVTIVAIFLLNSFKENSLQASKQNFNSIYFS</sequence>
<feature type="transmembrane region" description="Helical" evidence="6">
    <location>
        <begin position="289"/>
        <end position="309"/>
    </location>
</feature>
<gene>
    <name evidence="7" type="ORF">NQ315_005132</name>
</gene>
<dbReference type="InterPro" id="IPR037185">
    <property type="entry name" value="EmrE-like"/>
</dbReference>
<keyword evidence="3 6" id="KW-0812">Transmembrane</keyword>
<dbReference type="PANTHER" id="PTHR12570:SF92">
    <property type="entry name" value="SPICHTHYIN, ISOFORM B"/>
    <property type="match status" value="1"/>
</dbReference>
<dbReference type="AlphaFoldDB" id="A0AAV8VU85"/>
<comment type="subcellular location">
    <subcellularLocation>
        <location evidence="1">Membrane</location>
        <topology evidence="1">Multi-pass membrane protein</topology>
    </subcellularLocation>
</comment>
<organism evidence="7 8">
    <name type="scientific">Exocentrus adspersus</name>
    <dbReference type="NCBI Taxonomy" id="1586481"/>
    <lineage>
        <taxon>Eukaryota</taxon>
        <taxon>Metazoa</taxon>
        <taxon>Ecdysozoa</taxon>
        <taxon>Arthropoda</taxon>
        <taxon>Hexapoda</taxon>
        <taxon>Insecta</taxon>
        <taxon>Pterygota</taxon>
        <taxon>Neoptera</taxon>
        <taxon>Endopterygota</taxon>
        <taxon>Coleoptera</taxon>
        <taxon>Polyphaga</taxon>
        <taxon>Cucujiformia</taxon>
        <taxon>Chrysomeloidea</taxon>
        <taxon>Cerambycidae</taxon>
        <taxon>Lamiinae</taxon>
        <taxon>Acanthocinini</taxon>
        <taxon>Exocentrus</taxon>
    </lineage>
</organism>
<evidence type="ECO:0000256" key="6">
    <source>
        <dbReference type="SAM" id="Phobius"/>
    </source>
</evidence>
<dbReference type="GO" id="GO:0016020">
    <property type="term" value="C:membrane"/>
    <property type="evidence" value="ECO:0007669"/>
    <property type="project" value="UniProtKB-SubCell"/>
</dbReference>
<name>A0AAV8VU85_9CUCU</name>
<comment type="caution">
    <text evidence="7">The sequence shown here is derived from an EMBL/GenBank/DDBJ whole genome shotgun (WGS) entry which is preliminary data.</text>
</comment>
<accession>A0AAV8VU85</accession>
<evidence type="ECO:0000313" key="7">
    <source>
        <dbReference type="EMBL" id="KAJ8917685.1"/>
    </source>
</evidence>
<protein>
    <recommendedName>
        <fullName evidence="9">Magnesium transporter NIPA2</fullName>
    </recommendedName>
</protein>
<reference evidence="7 8" key="1">
    <citation type="journal article" date="2023" name="Insect Mol. Biol.">
        <title>Genome sequencing provides insights into the evolution of gene families encoding plant cell wall-degrading enzymes in longhorned beetles.</title>
        <authorList>
            <person name="Shin N.R."/>
            <person name="Okamura Y."/>
            <person name="Kirsch R."/>
            <person name="Pauchet Y."/>
        </authorList>
    </citation>
    <scope>NUCLEOTIDE SEQUENCE [LARGE SCALE GENOMIC DNA]</scope>
    <source>
        <strain evidence="7">EAD_L_NR</strain>
    </source>
</reference>
<evidence type="ECO:0000256" key="3">
    <source>
        <dbReference type="ARBA" id="ARBA00022692"/>
    </source>
</evidence>
<evidence type="ECO:0008006" key="9">
    <source>
        <dbReference type="Google" id="ProtNLM"/>
    </source>
</evidence>
<dbReference type="SUPFAM" id="SSF103481">
    <property type="entry name" value="Multidrug resistance efflux transporter EmrE"/>
    <property type="match status" value="1"/>
</dbReference>
<evidence type="ECO:0000313" key="8">
    <source>
        <dbReference type="Proteomes" id="UP001159042"/>
    </source>
</evidence>